<dbReference type="STRING" id="1802500.A2801_00090"/>
<accession>A0A1F7YS92</accession>
<dbReference type="AlphaFoldDB" id="A0A1F7YS92"/>
<name>A0A1F7YS92_9BACT</name>
<gene>
    <name evidence="1" type="ORF">A2801_00090</name>
</gene>
<organism evidence="1 2">
    <name type="scientific">Candidatus Woesebacteria bacterium RIFCSPHIGHO2_01_FULL_41_10</name>
    <dbReference type="NCBI Taxonomy" id="1802500"/>
    <lineage>
        <taxon>Bacteria</taxon>
        <taxon>Candidatus Woeseibacteriota</taxon>
    </lineage>
</organism>
<proteinExistence type="predicted"/>
<protein>
    <submittedName>
        <fullName evidence="1">Uncharacterized protein</fullName>
    </submittedName>
</protein>
<reference evidence="1 2" key="1">
    <citation type="journal article" date="2016" name="Nat. Commun.">
        <title>Thousands of microbial genomes shed light on interconnected biogeochemical processes in an aquifer system.</title>
        <authorList>
            <person name="Anantharaman K."/>
            <person name="Brown C.T."/>
            <person name="Hug L.A."/>
            <person name="Sharon I."/>
            <person name="Castelle C.J."/>
            <person name="Probst A.J."/>
            <person name="Thomas B.C."/>
            <person name="Singh A."/>
            <person name="Wilkins M.J."/>
            <person name="Karaoz U."/>
            <person name="Brodie E.L."/>
            <person name="Williams K.H."/>
            <person name="Hubbard S.S."/>
            <person name="Banfield J.F."/>
        </authorList>
    </citation>
    <scope>NUCLEOTIDE SEQUENCE [LARGE SCALE GENOMIC DNA]</scope>
</reference>
<comment type="caution">
    <text evidence="1">The sequence shown here is derived from an EMBL/GenBank/DDBJ whole genome shotgun (WGS) entry which is preliminary data.</text>
</comment>
<evidence type="ECO:0000313" key="1">
    <source>
        <dbReference type="EMBL" id="OGM29789.1"/>
    </source>
</evidence>
<dbReference type="EMBL" id="MGGM01000009">
    <property type="protein sequence ID" value="OGM29789.1"/>
    <property type="molecule type" value="Genomic_DNA"/>
</dbReference>
<dbReference type="Proteomes" id="UP000177263">
    <property type="component" value="Unassembled WGS sequence"/>
</dbReference>
<sequence length="94" mass="10553">MIAKIVSAQVTDPAKGTVLFTFEAVECPDLLSLHWTKSDKTGMPVSIVRMDEQKFRVQTFLMLDNAPYTIRAESGEEFDGLTITAQEIRHHLEG</sequence>
<evidence type="ECO:0000313" key="2">
    <source>
        <dbReference type="Proteomes" id="UP000177263"/>
    </source>
</evidence>